<sequence>MRNMRLKALVISLLMAVSFAPASAQCGIKNTAFKSGEFLYYDLFFNWKFIWVKVGTASMSTVTSRYGGQQAYRASLITRSNNKLDKFFTLRDTLLSYCATDLSPLYFRKGAREGDRYYVDEIWYTYPQGNCHMKQHRIENDGRHVWKQSEYQDCVYDMMSIFLRARNFDVSKYKVGDNIPMPVSDAKRLSNSWLKYQGKETFKMEGNNVKYRCLVFSFIEREDGKNHELLRFYVTDDANHIPVRLDMFLSFGSAKAFLRGYKGVKNPVTSRLN</sequence>
<feature type="chain" id="PRO_5037697156" evidence="1">
    <location>
        <begin position="25"/>
        <end position="273"/>
    </location>
</feature>
<feature type="signal peptide" evidence="1">
    <location>
        <begin position="1"/>
        <end position="24"/>
    </location>
</feature>
<name>A0A938WKK8_9BACT</name>
<dbReference type="AlphaFoldDB" id="A0A938WKK8"/>
<comment type="caution">
    <text evidence="2">The sequence shown here is derived from an EMBL/GenBank/DDBJ whole genome shotgun (WGS) entry which is preliminary data.</text>
</comment>
<dbReference type="Pfam" id="PF11306">
    <property type="entry name" value="DUF3108"/>
    <property type="match status" value="1"/>
</dbReference>
<dbReference type="InterPro" id="IPR021457">
    <property type="entry name" value="DUF3108"/>
</dbReference>
<evidence type="ECO:0000256" key="1">
    <source>
        <dbReference type="SAM" id="SignalP"/>
    </source>
</evidence>
<protein>
    <submittedName>
        <fullName evidence="2">DUF3108 domain-containing protein</fullName>
    </submittedName>
</protein>
<dbReference type="EMBL" id="JACJJL010000001">
    <property type="protein sequence ID" value="MBM6660358.1"/>
    <property type="molecule type" value="Genomic_DNA"/>
</dbReference>
<evidence type="ECO:0000313" key="2">
    <source>
        <dbReference type="EMBL" id="MBM6660358.1"/>
    </source>
</evidence>
<gene>
    <name evidence="2" type="ORF">H6B30_01065</name>
</gene>
<reference evidence="2 3" key="1">
    <citation type="journal article" date="2021" name="Sci. Rep.">
        <title>The distribution of antibiotic resistance genes in chicken gut microbiota commensals.</title>
        <authorList>
            <person name="Juricova H."/>
            <person name="Matiasovicova J."/>
            <person name="Kubasova T."/>
            <person name="Cejkova D."/>
            <person name="Rychlik I."/>
        </authorList>
    </citation>
    <scope>NUCLEOTIDE SEQUENCE [LARGE SCALE GENOMIC DNA]</scope>
    <source>
        <strain evidence="2 3">An819</strain>
    </source>
</reference>
<evidence type="ECO:0000313" key="3">
    <source>
        <dbReference type="Proteomes" id="UP000764045"/>
    </source>
</evidence>
<organism evidence="2 3">
    <name type="scientific">Marseilla massiliensis</name>
    <dbReference type="NCBI Taxonomy" id="1841864"/>
    <lineage>
        <taxon>Bacteria</taxon>
        <taxon>Pseudomonadati</taxon>
        <taxon>Bacteroidota</taxon>
        <taxon>Bacteroidia</taxon>
        <taxon>Bacteroidales</taxon>
        <taxon>Prevotellaceae</taxon>
        <taxon>Marseilla</taxon>
    </lineage>
</organism>
<accession>A0A938WKK8</accession>
<proteinExistence type="predicted"/>
<keyword evidence="3" id="KW-1185">Reference proteome</keyword>
<dbReference type="Proteomes" id="UP000764045">
    <property type="component" value="Unassembled WGS sequence"/>
</dbReference>
<keyword evidence="1" id="KW-0732">Signal</keyword>